<sequence length="97" mass="11224">MSVDKNTLSLEVKEILNYKQLTVPLTDMLYVECILEDNILYNIGEDIYIEMDKTVYEEYVEYGLDGVVEGVNDKDNYHNSMLKFVSDKDKGLKTNIS</sequence>
<proteinExistence type="predicted"/>
<organism evidence="1 2">
    <name type="scientific">Hamiltosporidium tvaerminnensis</name>
    <dbReference type="NCBI Taxonomy" id="1176355"/>
    <lineage>
        <taxon>Eukaryota</taxon>
        <taxon>Fungi</taxon>
        <taxon>Fungi incertae sedis</taxon>
        <taxon>Microsporidia</taxon>
        <taxon>Dubosqiidae</taxon>
        <taxon>Hamiltosporidium</taxon>
    </lineage>
</organism>
<accession>A0A4Q9KSQ5</accession>
<dbReference type="EMBL" id="PITJ01002075">
    <property type="protein sequence ID" value="TBT97783.1"/>
    <property type="molecule type" value="Genomic_DNA"/>
</dbReference>
<comment type="caution">
    <text evidence="1">The sequence shown here is derived from an EMBL/GenBank/DDBJ whole genome shotgun (WGS) entry which is preliminary data.</text>
</comment>
<reference evidence="1 2" key="1">
    <citation type="submission" date="2017-12" db="EMBL/GenBank/DDBJ databases">
        <authorList>
            <person name="Pombert J.-F."/>
            <person name="Haag K.L."/>
            <person name="Ebert D."/>
        </authorList>
    </citation>
    <scope>NUCLEOTIDE SEQUENCE [LARGE SCALE GENOMIC DNA]</scope>
    <source>
        <strain evidence="1">FI-OER-3-3</strain>
    </source>
</reference>
<dbReference type="VEuPathDB" id="MicrosporidiaDB:CWI37_2075p0020"/>
<evidence type="ECO:0000313" key="2">
    <source>
        <dbReference type="Proteomes" id="UP000292362"/>
    </source>
</evidence>
<dbReference type="Proteomes" id="UP000292362">
    <property type="component" value="Unassembled WGS sequence"/>
</dbReference>
<evidence type="ECO:0000313" key="1">
    <source>
        <dbReference type="EMBL" id="TBT97783.1"/>
    </source>
</evidence>
<gene>
    <name evidence="1" type="ORF">CWI37_2075p0020</name>
</gene>
<dbReference type="AlphaFoldDB" id="A0A4Q9KSQ5"/>
<protein>
    <submittedName>
        <fullName evidence="1">Uncharacterized protein</fullName>
    </submittedName>
</protein>
<name>A0A4Q9KSQ5_9MICR</name>